<keyword evidence="2" id="KW-1185">Reference proteome</keyword>
<dbReference type="KEGG" id="paur:FGL86_00745"/>
<gene>
    <name evidence="1" type="ORF">FGL86_00745</name>
</gene>
<reference evidence="1 2" key="1">
    <citation type="submission" date="2019-06" db="EMBL/GenBank/DDBJ databases">
        <title>Genome analyses of bacteria isolated from kimchi.</title>
        <authorList>
            <person name="Lee S."/>
            <person name="Ahn S."/>
            <person name="Roh S."/>
        </authorList>
    </citation>
    <scope>NUCLEOTIDE SEQUENCE [LARGE SCALE GENOMIC DNA]</scope>
    <source>
        <strain evidence="1 2">CBA4606</strain>
    </source>
</reference>
<accession>A0A5B8SSU3</accession>
<evidence type="ECO:0000313" key="1">
    <source>
        <dbReference type="EMBL" id="QEA37738.1"/>
    </source>
</evidence>
<organism evidence="1 2">
    <name type="scientific">Pistricoccus aurantiacus</name>
    <dbReference type="NCBI Taxonomy" id="1883414"/>
    <lineage>
        <taxon>Bacteria</taxon>
        <taxon>Pseudomonadati</taxon>
        <taxon>Pseudomonadota</taxon>
        <taxon>Gammaproteobacteria</taxon>
        <taxon>Oceanospirillales</taxon>
        <taxon>Halomonadaceae</taxon>
        <taxon>Pistricoccus</taxon>
    </lineage>
</organism>
<protein>
    <submittedName>
        <fullName evidence="1">Uncharacterized protein</fullName>
    </submittedName>
</protein>
<evidence type="ECO:0000313" key="2">
    <source>
        <dbReference type="Proteomes" id="UP000321272"/>
    </source>
</evidence>
<sequence>MVDLPPAAPESQAPEAVLHQARLVTASGQAMLDLLEGREIELVGRGPHRRDDGSYAAEIIARRHVLDDLSEALSRSDVSPQASIEVRSPRETPARAVQLSKRNRYLEDSSVPHGVGVKD</sequence>
<proteinExistence type="predicted"/>
<dbReference type="RefSeq" id="WP_147182805.1">
    <property type="nucleotide sequence ID" value="NZ_CP042382.1"/>
</dbReference>
<dbReference type="AlphaFoldDB" id="A0A5B8SSU3"/>
<name>A0A5B8SSU3_9GAMM</name>
<dbReference type="EMBL" id="CP042382">
    <property type="protein sequence ID" value="QEA37738.1"/>
    <property type="molecule type" value="Genomic_DNA"/>
</dbReference>
<dbReference type="Proteomes" id="UP000321272">
    <property type="component" value="Chromosome"/>
</dbReference>